<dbReference type="GO" id="GO:0005737">
    <property type="term" value="C:cytoplasm"/>
    <property type="evidence" value="ECO:0007669"/>
    <property type="project" value="TreeGrafter"/>
</dbReference>
<keyword evidence="6" id="KW-1185">Reference proteome</keyword>
<evidence type="ECO:0000256" key="1">
    <source>
        <dbReference type="ARBA" id="ARBA00023002"/>
    </source>
</evidence>
<dbReference type="AlphaFoldDB" id="A0AAW0KGT8"/>
<accession>A0AAW0KGT8</accession>
<reference evidence="5 6" key="1">
    <citation type="journal article" date="2018" name="Sci. Data">
        <title>The draft genome sequence of cork oak.</title>
        <authorList>
            <person name="Ramos A.M."/>
            <person name="Usie A."/>
            <person name="Barbosa P."/>
            <person name="Barros P.M."/>
            <person name="Capote T."/>
            <person name="Chaves I."/>
            <person name="Simoes F."/>
            <person name="Abreu I."/>
            <person name="Carrasquinho I."/>
            <person name="Faro C."/>
            <person name="Guimaraes J.B."/>
            <person name="Mendonca D."/>
            <person name="Nobrega F."/>
            <person name="Rodrigues L."/>
            <person name="Saibo N.J.M."/>
            <person name="Varela M.C."/>
            <person name="Egas C."/>
            <person name="Matos J."/>
            <person name="Miguel C.M."/>
            <person name="Oliveira M.M."/>
            <person name="Ricardo C.P."/>
            <person name="Goncalves S."/>
        </authorList>
    </citation>
    <scope>NUCLEOTIDE SEQUENCE [LARGE SCALE GENOMIC DNA]</scope>
    <source>
        <strain evidence="6">cv. HL8</strain>
    </source>
</reference>
<keyword evidence="1" id="KW-0560">Oxidoreductase</keyword>
<name>A0AAW0KGT8_QUESU</name>
<evidence type="ECO:0000259" key="4">
    <source>
        <dbReference type="Pfam" id="PF01266"/>
    </source>
</evidence>
<dbReference type="InterPro" id="IPR036188">
    <property type="entry name" value="FAD/NAD-bd_sf"/>
</dbReference>
<dbReference type="Gene3D" id="3.30.9.10">
    <property type="entry name" value="D-Amino Acid Oxidase, subunit A, domain 2"/>
    <property type="match status" value="1"/>
</dbReference>
<dbReference type="Proteomes" id="UP000237347">
    <property type="component" value="Unassembled WGS sequence"/>
</dbReference>
<proteinExistence type="predicted"/>
<gene>
    <name evidence="5" type="primary">dadA</name>
    <name evidence="5" type="ORF">CFP56_021017</name>
</gene>
<evidence type="ECO:0000313" key="6">
    <source>
        <dbReference type="Proteomes" id="UP000237347"/>
    </source>
</evidence>
<dbReference type="EMBL" id="PKMF04000325">
    <property type="protein sequence ID" value="KAK7837644.1"/>
    <property type="molecule type" value="Genomic_DNA"/>
</dbReference>
<dbReference type="GO" id="GO:0016491">
    <property type="term" value="F:oxidoreductase activity"/>
    <property type="evidence" value="ECO:0007669"/>
    <property type="project" value="UniProtKB-KW"/>
</dbReference>
<organism evidence="5 6">
    <name type="scientific">Quercus suber</name>
    <name type="common">Cork oak</name>
    <dbReference type="NCBI Taxonomy" id="58331"/>
    <lineage>
        <taxon>Eukaryota</taxon>
        <taxon>Viridiplantae</taxon>
        <taxon>Streptophyta</taxon>
        <taxon>Embryophyta</taxon>
        <taxon>Tracheophyta</taxon>
        <taxon>Spermatophyta</taxon>
        <taxon>Magnoliopsida</taxon>
        <taxon>eudicotyledons</taxon>
        <taxon>Gunneridae</taxon>
        <taxon>Pentapetalae</taxon>
        <taxon>rosids</taxon>
        <taxon>fabids</taxon>
        <taxon>Fagales</taxon>
        <taxon>Fagaceae</taxon>
        <taxon>Quercus</taxon>
    </lineage>
</organism>
<protein>
    <recommendedName>
        <fullName evidence="2">FAD-dependent oxidoreductase domain-containing protein 1</fullName>
    </recommendedName>
</protein>
<comment type="function">
    <text evidence="3">Required for the assembly of the mitochondrial membrane respiratory chain NADH dehydrogenase (Complex I). Involved in mid-late stages of complex I assembly.</text>
</comment>
<evidence type="ECO:0000313" key="5">
    <source>
        <dbReference type="EMBL" id="KAK7837644.1"/>
    </source>
</evidence>
<dbReference type="Pfam" id="PF01266">
    <property type="entry name" value="DAO"/>
    <property type="match status" value="1"/>
</dbReference>
<feature type="domain" description="FAD dependent oxidoreductase" evidence="4">
    <location>
        <begin position="73"/>
        <end position="469"/>
    </location>
</feature>
<evidence type="ECO:0000256" key="3">
    <source>
        <dbReference type="ARBA" id="ARBA00046185"/>
    </source>
</evidence>
<dbReference type="SUPFAM" id="SSF51905">
    <property type="entry name" value="FAD/NAD(P)-binding domain"/>
    <property type="match status" value="1"/>
</dbReference>
<comment type="caution">
    <text evidence="5">The sequence shown here is derived from an EMBL/GenBank/DDBJ whole genome shotgun (WGS) entry which is preliminary data.</text>
</comment>
<sequence>MAYSASSIFYCPNPNLISPKNGVVSSSNKLPGTKNSFFLGSKLVSKTTRITTRPEPVTLSGSYPISAESRSFDVVIVGAGIIGLTIARQFLIGSDLSVAVVDKAVPCSGATGAGQGYIWMVHKTPGSDTWELAMRSRKLWEMLAESICDQGLNPLEVLGWKKTGSLLVGRTPEELDMLRRRVKQLSEAGLRAECLCSSDLLLEEPELMVGEDSGAAFLPDDYQLDAHCTVAFIEKANRHFASEGRYAEFYNDPVTCLLRSGSSWEVEGVQTTKSTLYGKAIVVAAGSWSGSLMHDLLRDSNIQLDVPIKPRKGHLLVLENFKSLQLNHGLMEVGYVDHQTGTQFPTISASEPYDDRQALSVSMTATLDAMGNLVLGSSRQFVGFSSEVDESITNRIWKRAGEFFPKLQDFPLSCFSKSRKVRIGLRPYMLDGKPVIGSVPGLSNVFLATGHEGGGLSMALGTAEMVADMVLGNPGTIDHAPFVVQGRCC</sequence>
<dbReference type="PANTHER" id="PTHR13847:SF287">
    <property type="entry name" value="FAD-DEPENDENT OXIDOREDUCTASE DOMAIN-CONTAINING PROTEIN 1"/>
    <property type="match status" value="1"/>
</dbReference>
<dbReference type="InterPro" id="IPR006076">
    <property type="entry name" value="FAD-dep_OxRdtase"/>
</dbReference>
<dbReference type="Gene3D" id="3.50.50.60">
    <property type="entry name" value="FAD/NAD(P)-binding domain"/>
    <property type="match status" value="1"/>
</dbReference>
<evidence type="ECO:0000256" key="2">
    <source>
        <dbReference type="ARBA" id="ARBA00039785"/>
    </source>
</evidence>
<dbReference type="PANTHER" id="PTHR13847">
    <property type="entry name" value="SARCOSINE DEHYDROGENASE-RELATED"/>
    <property type="match status" value="1"/>
</dbReference>